<dbReference type="Pfam" id="PF03916">
    <property type="entry name" value="NrfD"/>
    <property type="match status" value="1"/>
</dbReference>
<dbReference type="EMBL" id="JACNJN010000037">
    <property type="protein sequence ID" value="MBC8334024.1"/>
    <property type="molecule type" value="Genomic_DNA"/>
</dbReference>
<evidence type="ECO:0000313" key="8">
    <source>
        <dbReference type="EMBL" id="MBC8334024.1"/>
    </source>
</evidence>
<gene>
    <name evidence="8" type="primary">nrfD</name>
    <name evidence="8" type="ORF">H8E29_02060</name>
</gene>
<feature type="transmembrane region" description="Helical" evidence="7">
    <location>
        <begin position="57"/>
        <end position="78"/>
    </location>
</feature>
<dbReference type="AlphaFoldDB" id="A0A8J6NGH0"/>
<dbReference type="Proteomes" id="UP000614469">
    <property type="component" value="Unassembled WGS sequence"/>
</dbReference>
<feature type="transmembrane region" description="Helical" evidence="7">
    <location>
        <begin position="173"/>
        <end position="199"/>
    </location>
</feature>
<feature type="transmembrane region" description="Helical" evidence="7">
    <location>
        <begin position="246"/>
        <end position="264"/>
    </location>
</feature>
<feature type="transmembrane region" description="Helical" evidence="7">
    <location>
        <begin position="369"/>
        <end position="390"/>
    </location>
</feature>
<comment type="similarity">
    <text evidence="2">Belongs to the NrfD family.</text>
</comment>
<evidence type="ECO:0000256" key="6">
    <source>
        <dbReference type="ARBA" id="ARBA00023136"/>
    </source>
</evidence>
<reference evidence="8 9" key="1">
    <citation type="submission" date="2020-08" db="EMBL/GenBank/DDBJ databases">
        <title>Bridging the membrane lipid divide: bacteria of the FCB group superphylum have the potential to synthesize archaeal ether lipids.</title>
        <authorList>
            <person name="Villanueva L."/>
            <person name="Von Meijenfeldt F.A.B."/>
            <person name="Westbye A.B."/>
            <person name="Yadav S."/>
            <person name="Hopmans E.C."/>
            <person name="Dutilh B.E."/>
            <person name="Sinninghe Damste J.S."/>
        </authorList>
    </citation>
    <scope>NUCLEOTIDE SEQUENCE [LARGE SCALE GENOMIC DNA]</scope>
    <source>
        <strain evidence="8">NIOZ-UU36</strain>
    </source>
</reference>
<protein>
    <submittedName>
        <fullName evidence="8">Polysulfide reductase NrfD</fullName>
    </submittedName>
</protein>
<comment type="caution">
    <text evidence="8">The sequence shown here is derived from an EMBL/GenBank/DDBJ whole genome shotgun (WGS) entry which is preliminary data.</text>
</comment>
<accession>A0A8J6NGH0</accession>
<keyword evidence="4 7" id="KW-0812">Transmembrane</keyword>
<organism evidence="8 9">
    <name type="scientific">Candidatus Desulfolinea nitratireducens</name>
    <dbReference type="NCBI Taxonomy" id="2841698"/>
    <lineage>
        <taxon>Bacteria</taxon>
        <taxon>Bacillati</taxon>
        <taxon>Chloroflexota</taxon>
        <taxon>Anaerolineae</taxon>
        <taxon>Anaerolineales</taxon>
        <taxon>Anaerolineales incertae sedis</taxon>
        <taxon>Candidatus Desulfolinea</taxon>
    </lineage>
</organism>
<dbReference type="GO" id="GO:0005886">
    <property type="term" value="C:plasma membrane"/>
    <property type="evidence" value="ECO:0007669"/>
    <property type="project" value="UniProtKB-SubCell"/>
</dbReference>
<keyword evidence="3" id="KW-1003">Cell membrane</keyword>
<dbReference type="InterPro" id="IPR052049">
    <property type="entry name" value="Electron_transfer_protein"/>
</dbReference>
<evidence type="ECO:0000256" key="7">
    <source>
        <dbReference type="SAM" id="Phobius"/>
    </source>
</evidence>
<sequence length="418" mass="46985">MIKNFRTRLQPTPWLGWLAFLGIFLIAGVIGGVIVLWKGLSVTNLTDLVPWGLWITIDLSSIALAAGAFSLCAAVYLIGLKRYEPVARTATFVGLIGYSMAMLCLFMDIGRPFKFYQAFLYWNTHSLLWEVTMCVALYFTVLLLESMPIIANMDWLRTRFPNLTARMSRVHHYAPYLAIAGLVLSSLHQSSLGAAYGVLKARPFWYKPEMSVLFMLSAIVGGISMTLFASMLASQLTNKAKVRDELIEKLSLFVGWALVAYFYWRFWDTLSMTYTYEPGRTEGLQLLTKGPLAFNFWFGEILIGILLPMILLLNSKTRENRFWRMSALLMVVGGLVAYRWNINLAGALVVLSYLPGQPTVTYASYAPSLIEWLVGLGVIAFGLLVFSLGVRYLRVVDHFFVEEEHGTVDIKATQPVGI</sequence>
<evidence type="ECO:0000256" key="4">
    <source>
        <dbReference type="ARBA" id="ARBA00022692"/>
    </source>
</evidence>
<evidence type="ECO:0000256" key="2">
    <source>
        <dbReference type="ARBA" id="ARBA00008929"/>
    </source>
</evidence>
<evidence type="ECO:0000256" key="1">
    <source>
        <dbReference type="ARBA" id="ARBA00004651"/>
    </source>
</evidence>
<dbReference type="InterPro" id="IPR005614">
    <property type="entry name" value="NrfD-like"/>
</dbReference>
<proteinExistence type="inferred from homology"/>
<evidence type="ECO:0000313" key="9">
    <source>
        <dbReference type="Proteomes" id="UP000614469"/>
    </source>
</evidence>
<dbReference type="Gene3D" id="1.20.1630.10">
    <property type="entry name" value="Formate dehydrogenase/DMSO reductase domain"/>
    <property type="match status" value="1"/>
</dbReference>
<comment type="subcellular location">
    <subcellularLocation>
        <location evidence="1">Cell membrane</location>
        <topology evidence="1">Multi-pass membrane protein</topology>
    </subcellularLocation>
</comment>
<name>A0A8J6NGH0_9CHLR</name>
<dbReference type="PANTHER" id="PTHR34856">
    <property type="entry name" value="PROTEIN NRFD"/>
    <property type="match status" value="1"/>
</dbReference>
<feature type="transmembrane region" description="Helical" evidence="7">
    <location>
        <begin position="12"/>
        <end position="37"/>
    </location>
</feature>
<keyword evidence="5 7" id="KW-1133">Transmembrane helix</keyword>
<dbReference type="PANTHER" id="PTHR34856:SF2">
    <property type="entry name" value="PROTEIN NRFD"/>
    <property type="match status" value="1"/>
</dbReference>
<keyword evidence="6 7" id="KW-0472">Membrane</keyword>
<feature type="transmembrane region" description="Helical" evidence="7">
    <location>
        <begin position="129"/>
        <end position="152"/>
    </location>
</feature>
<evidence type="ECO:0000256" key="5">
    <source>
        <dbReference type="ARBA" id="ARBA00022989"/>
    </source>
</evidence>
<evidence type="ECO:0000256" key="3">
    <source>
        <dbReference type="ARBA" id="ARBA00022475"/>
    </source>
</evidence>
<feature type="transmembrane region" description="Helical" evidence="7">
    <location>
        <begin position="294"/>
        <end position="313"/>
    </location>
</feature>
<feature type="transmembrane region" description="Helical" evidence="7">
    <location>
        <begin position="211"/>
        <end position="234"/>
    </location>
</feature>
<feature type="transmembrane region" description="Helical" evidence="7">
    <location>
        <begin position="325"/>
        <end position="349"/>
    </location>
</feature>
<feature type="transmembrane region" description="Helical" evidence="7">
    <location>
        <begin position="90"/>
        <end position="109"/>
    </location>
</feature>